<accession>A0A7W9AYN8</accession>
<dbReference type="AlphaFoldDB" id="A0A7W9AYN8"/>
<dbReference type="InterPro" id="IPR051599">
    <property type="entry name" value="Cell_Envelope_Assoc"/>
</dbReference>
<dbReference type="Gene3D" id="3.40.50.620">
    <property type="entry name" value="HUPs"/>
    <property type="match status" value="1"/>
</dbReference>
<dbReference type="GO" id="GO:0005886">
    <property type="term" value="C:plasma membrane"/>
    <property type="evidence" value="ECO:0007669"/>
    <property type="project" value="TreeGrafter"/>
</dbReference>
<evidence type="ECO:0000259" key="1">
    <source>
        <dbReference type="Pfam" id="PF02698"/>
    </source>
</evidence>
<reference evidence="2 3" key="1">
    <citation type="submission" date="2020-08" db="EMBL/GenBank/DDBJ databases">
        <title>Genomic Encyclopedia of Type Strains, Phase IV (KMG-IV): sequencing the most valuable type-strain genomes for metagenomic binning, comparative biology and taxonomic classification.</title>
        <authorList>
            <person name="Goeker M."/>
        </authorList>
    </citation>
    <scope>NUCLEOTIDE SEQUENCE [LARGE SCALE GENOMIC DNA]</scope>
    <source>
        <strain evidence="2 3">DSM 26944</strain>
    </source>
</reference>
<protein>
    <submittedName>
        <fullName evidence="2">Uncharacterized SAM-binding protein YcdF (DUF218 family)</fullName>
    </submittedName>
</protein>
<sequence>MMLLIFVPCALLVGLAAMFFSEPVLTLADDGSKADVIVVPGGDGPPRAAQAARLWKEGRSPLILVTGDGDCLFNKRIMVRDGVKPSAIFVECRSGSTWQNALFSAPMMQQMQARSALVVTNWYHSRRAIASFRTACPQMHFVSSPIGGSGKPGFPATPADMELVAREYVKLGWYLVSGRIYPPELFGESVVASPLSGAAETCGESDR</sequence>
<evidence type="ECO:0000313" key="3">
    <source>
        <dbReference type="Proteomes" id="UP000555546"/>
    </source>
</evidence>
<dbReference type="InterPro" id="IPR014729">
    <property type="entry name" value="Rossmann-like_a/b/a_fold"/>
</dbReference>
<evidence type="ECO:0000313" key="2">
    <source>
        <dbReference type="EMBL" id="MBB5702847.1"/>
    </source>
</evidence>
<gene>
    <name evidence="2" type="ORF">FHS76_002736</name>
</gene>
<organism evidence="2 3">
    <name type="scientific">Brucella daejeonensis</name>
    <dbReference type="NCBI Taxonomy" id="659015"/>
    <lineage>
        <taxon>Bacteria</taxon>
        <taxon>Pseudomonadati</taxon>
        <taxon>Pseudomonadota</taxon>
        <taxon>Alphaproteobacteria</taxon>
        <taxon>Hyphomicrobiales</taxon>
        <taxon>Brucellaceae</taxon>
        <taxon>Brucella/Ochrobactrum group</taxon>
        <taxon>Brucella</taxon>
    </lineage>
</organism>
<keyword evidence="3" id="KW-1185">Reference proteome</keyword>
<dbReference type="PANTHER" id="PTHR30336:SF20">
    <property type="entry name" value="DUF218 DOMAIN-CONTAINING PROTEIN"/>
    <property type="match status" value="1"/>
</dbReference>
<dbReference type="CDD" id="cd06259">
    <property type="entry name" value="YdcF-like"/>
    <property type="match status" value="1"/>
</dbReference>
<name>A0A7W9AYN8_9HYPH</name>
<dbReference type="Pfam" id="PF02698">
    <property type="entry name" value="DUF218"/>
    <property type="match status" value="1"/>
</dbReference>
<comment type="caution">
    <text evidence="2">The sequence shown here is derived from an EMBL/GenBank/DDBJ whole genome shotgun (WGS) entry which is preliminary data.</text>
</comment>
<dbReference type="PANTHER" id="PTHR30336">
    <property type="entry name" value="INNER MEMBRANE PROTEIN, PROBABLE PERMEASE"/>
    <property type="match status" value="1"/>
</dbReference>
<dbReference type="Proteomes" id="UP000555546">
    <property type="component" value="Unassembled WGS sequence"/>
</dbReference>
<dbReference type="InterPro" id="IPR003848">
    <property type="entry name" value="DUF218"/>
</dbReference>
<dbReference type="EMBL" id="JACIJG010000009">
    <property type="protein sequence ID" value="MBB5702847.1"/>
    <property type="molecule type" value="Genomic_DNA"/>
</dbReference>
<feature type="domain" description="DUF218" evidence="1">
    <location>
        <begin position="35"/>
        <end position="169"/>
    </location>
</feature>
<proteinExistence type="predicted"/>